<sequence>MLVFIPVSKPDVCEQWGKSFNERSPSQTYRFKPSKGDLHKHVRIHTGVKPYQYELCNKTLTQKPDLQSHFLTYTGVNPHVCNVCHEAYLDRSTLQKHVLAQHSVAK</sequence>
<dbReference type="SUPFAM" id="SSF57667">
    <property type="entry name" value="beta-beta-alpha zinc fingers"/>
    <property type="match status" value="1"/>
</dbReference>
<evidence type="ECO:0000313" key="9">
    <source>
        <dbReference type="EMBL" id="KAG8196426.1"/>
    </source>
</evidence>
<protein>
    <recommendedName>
        <fullName evidence="8">C2H2-type domain-containing protein</fullName>
    </recommendedName>
</protein>
<evidence type="ECO:0000256" key="5">
    <source>
        <dbReference type="ARBA" id="ARBA00022833"/>
    </source>
</evidence>
<dbReference type="GO" id="GO:0008270">
    <property type="term" value="F:zinc ion binding"/>
    <property type="evidence" value="ECO:0007669"/>
    <property type="project" value="UniProtKB-KW"/>
</dbReference>
<keyword evidence="2" id="KW-0479">Metal-binding</keyword>
<keyword evidence="6" id="KW-0539">Nucleus</keyword>
<dbReference type="PROSITE" id="PS00028">
    <property type="entry name" value="ZINC_FINGER_C2H2_1"/>
    <property type="match status" value="1"/>
</dbReference>
<keyword evidence="5" id="KW-0862">Zinc</keyword>
<dbReference type="EMBL" id="JAFNEN010000070">
    <property type="protein sequence ID" value="KAG8196426.1"/>
    <property type="molecule type" value="Genomic_DNA"/>
</dbReference>
<dbReference type="PROSITE" id="PS50157">
    <property type="entry name" value="ZINC_FINGER_C2H2_2"/>
    <property type="match status" value="1"/>
</dbReference>
<keyword evidence="3" id="KW-0677">Repeat</keyword>
<keyword evidence="4 7" id="KW-0863">Zinc-finger</keyword>
<proteinExistence type="predicted"/>
<evidence type="ECO:0000256" key="7">
    <source>
        <dbReference type="PROSITE-ProRule" id="PRU00042"/>
    </source>
</evidence>
<dbReference type="AlphaFoldDB" id="A0AAV6VL72"/>
<gene>
    <name evidence="9" type="ORF">JTE90_009056</name>
</gene>
<feature type="domain" description="C2H2-type" evidence="8">
    <location>
        <begin position="79"/>
        <end position="106"/>
    </location>
</feature>
<evidence type="ECO:0000256" key="6">
    <source>
        <dbReference type="ARBA" id="ARBA00023242"/>
    </source>
</evidence>
<dbReference type="Gene3D" id="3.30.160.60">
    <property type="entry name" value="Classic Zinc Finger"/>
    <property type="match status" value="3"/>
</dbReference>
<evidence type="ECO:0000256" key="3">
    <source>
        <dbReference type="ARBA" id="ARBA00022737"/>
    </source>
</evidence>
<evidence type="ECO:0000256" key="1">
    <source>
        <dbReference type="ARBA" id="ARBA00004123"/>
    </source>
</evidence>
<evidence type="ECO:0000259" key="8">
    <source>
        <dbReference type="PROSITE" id="PS50157"/>
    </source>
</evidence>
<name>A0AAV6VL72_9ARAC</name>
<dbReference type="GO" id="GO:0005634">
    <property type="term" value="C:nucleus"/>
    <property type="evidence" value="ECO:0007669"/>
    <property type="project" value="UniProtKB-SubCell"/>
</dbReference>
<reference evidence="9 10" key="1">
    <citation type="journal article" date="2022" name="Nat. Ecol. Evol.">
        <title>A masculinizing supergene underlies an exaggerated male reproductive morph in a spider.</title>
        <authorList>
            <person name="Hendrickx F."/>
            <person name="De Corte Z."/>
            <person name="Sonet G."/>
            <person name="Van Belleghem S.M."/>
            <person name="Kostlbacher S."/>
            <person name="Vangestel C."/>
        </authorList>
    </citation>
    <scope>NUCLEOTIDE SEQUENCE [LARGE SCALE GENOMIC DNA]</scope>
    <source>
        <strain evidence="9">W744_W776</strain>
    </source>
</reference>
<comment type="subcellular location">
    <subcellularLocation>
        <location evidence="1">Nucleus</location>
    </subcellularLocation>
</comment>
<dbReference type="InterPro" id="IPR036236">
    <property type="entry name" value="Znf_C2H2_sf"/>
</dbReference>
<dbReference type="GO" id="GO:0010468">
    <property type="term" value="P:regulation of gene expression"/>
    <property type="evidence" value="ECO:0007669"/>
    <property type="project" value="TreeGrafter"/>
</dbReference>
<dbReference type="PANTHER" id="PTHR16515:SF49">
    <property type="entry name" value="GASTRULA ZINC FINGER PROTEIN XLCGF49.1-LIKE-RELATED"/>
    <property type="match status" value="1"/>
</dbReference>
<evidence type="ECO:0000256" key="4">
    <source>
        <dbReference type="ARBA" id="ARBA00022771"/>
    </source>
</evidence>
<comment type="caution">
    <text evidence="9">The sequence shown here is derived from an EMBL/GenBank/DDBJ whole genome shotgun (WGS) entry which is preliminary data.</text>
</comment>
<keyword evidence="10" id="KW-1185">Reference proteome</keyword>
<evidence type="ECO:0000256" key="2">
    <source>
        <dbReference type="ARBA" id="ARBA00022723"/>
    </source>
</evidence>
<evidence type="ECO:0000313" key="10">
    <source>
        <dbReference type="Proteomes" id="UP000827092"/>
    </source>
</evidence>
<dbReference type="InterPro" id="IPR050331">
    <property type="entry name" value="Zinc_finger"/>
</dbReference>
<dbReference type="Proteomes" id="UP000827092">
    <property type="component" value="Unassembled WGS sequence"/>
</dbReference>
<organism evidence="9 10">
    <name type="scientific">Oedothorax gibbosus</name>
    <dbReference type="NCBI Taxonomy" id="931172"/>
    <lineage>
        <taxon>Eukaryota</taxon>
        <taxon>Metazoa</taxon>
        <taxon>Ecdysozoa</taxon>
        <taxon>Arthropoda</taxon>
        <taxon>Chelicerata</taxon>
        <taxon>Arachnida</taxon>
        <taxon>Araneae</taxon>
        <taxon>Araneomorphae</taxon>
        <taxon>Entelegynae</taxon>
        <taxon>Araneoidea</taxon>
        <taxon>Linyphiidae</taxon>
        <taxon>Erigoninae</taxon>
        <taxon>Oedothorax</taxon>
    </lineage>
</organism>
<dbReference type="InterPro" id="IPR013087">
    <property type="entry name" value="Znf_C2H2_type"/>
</dbReference>
<accession>A0AAV6VL72</accession>
<dbReference type="PANTHER" id="PTHR16515">
    <property type="entry name" value="PR DOMAIN ZINC FINGER PROTEIN"/>
    <property type="match status" value="1"/>
</dbReference>